<comment type="caution">
    <text evidence="2">The sequence shown here is derived from an EMBL/GenBank/DDBJ whole genome shotgun (WGS) entry which is preliminary data.</text>
</comment>
<dbReference type="Proteomes" id="UP001206357">
    <property type="component" value="Unassembled WGS sequence"/>
</dbReference>
<evidence type="ECO:0000313" key="2">
    <source>
        <dbReference type="EMBL" id="MCR1915417.1"/>
    </source>
</evidence>
<keyword evidence="1" id="KW-0472">Membrane</keyword>
<evidence type="ECO:0000313" key="3">
    <source>
        <dbReference type="Proteomes" id="UP001206357"/>
    </source>
</evidence>
<dbReference type="AlphaFoldDB" id="A0AAW5LSY8"/>
<organism evidence="2 3">
    <name type="scientific">Lactobacillus johnsonii</name>
    <dbReference type="NCBI Taxonomy" id="33959"/>
    <lineage>
        <taxon>Bacteria</taxon>
        <taxon>Bacillati</taxon>
        <taxon>Bacillota</taxon>
        <taxon>Bacilli</taxon>
        <taxon>Lactobacillales</taxon>
        <taxon>Lactobacillaceae</taxon>
        <taxon>Lactobacillus</taxon>
    </lineage>
</organism>
<dbReference type="RefSeq" id="WP_257579205.1">
    <property type="nucleotide sequence ID" value="NZ_JANKAU010000010.1"/>
</dbReference>
<dbReference type="EMBL" id="JANKAU010000010">
    <property type="protein sequence ID" value="MCR1915417.1"/>
    <property type="molecule type" value="Genomic_DNA"/>
</dbReference>
<evidence type="ECO:0000256" key="1">
    <source>
        <dbReference type="SAM" id="Phobius"/>
    </source>
</evidence>
<name>A0AAW5LSY8_LACJH</name>
<proteinExistence type="predicted"/>
<feature type="transmembrane region" description="Helical" evidence="1">
    <location>
        <begin position="150"/>
        <end position="170"/>
    </location>
</feature>
<sequence>MDFTIILLFTILAFLFITIAIIKSDNDSVFDLLINEIPQRIKSTVFINEFINAISEHKELKYNIHKNTCDTCTYFKYYTAISREWGLYYTNLLKFAFNRSAMPNSTLSSAEKRLHSKYAHYSTDLTFDNSKVNAYRALIKKTLFYQRTKTVSSIVNFLLLVDLPLFFSYICVDIKQNNIKVIILVSQLFSLTYLVFATIYLSTFVRRLINLNFSNLINQSFFNVTYDDSKYKPISDSQHLLINLIFATNVKPYDNYFDVCDLIKRINFLIANIKTTQHQKEADVLLKQALFKNDLEKQIKIVTKILNDKNLKPNSQVVDQVNSLLASLQVELKDILTKLINIVELEYSTSQFEASINNEVDKLDSKHLNDYYSKLLNDKK</sequence>
<protein>
    <submittedName>
        <fullName evidence="2">Uncharacterized protein</fullName>
    </submittedName>
</protein>
<keyword evidence="1" id="KW-1133">Transmembrane helix</keyword>
<keyword evidence="1" id="KW-0812">Transmembrane</keyword>
<reference evidence="2" key="1">
    <citation type="submission" date="2022-07" db="EMBL/GenBank/DDBJ databases">
        <title>Enhanced cultured diversity of the mouse gut microbiota enables custom-made synthetic communities.</title>
        <authorList>
            <person name="Afrizal A."/>
        </authorList>
    </citation>
    <scope>NUCLEOTIDE SEQUENCE</scope>
    <source>
        <strain evidence="2">DSM 100219</strain>
    </source>
</reference>
<accession>A0AAW5LSY8</accession>
<feature type="transmembrane region" description="Helical" evidence="1">
    <location>
        <begin position="6"/>
        <end position="22"/>
    </location>
</feature>
<feature type="transmembrane region" description="Helical" evidence="1">
    <location>
        <begin position="182"/>
        <end position="201"/>
    </location>
</feature>
<gene>
    <name evidence="2" type="ORF">NSA17_08235</name>
</gene>